<sequence length="243" mass="27054">MILLRSIIYFIGLVLSIILIGLPIAILGWFMPFSWRSRLSNLWGKLNLFMLRVICGLKYEITGIENIPEKSAIVLSKHQSAWETIALRGLLPPEQAWVLKRELMWIPVFGWALAAVEPIAINRKAGRKAAKEIIEKGVDRLKKGRLVVIFPEGTRVAPGDYKRYGIGGAMLASKSGYPVIPIAHNAGVFWRRQGIKKYPGTIQVVIGEPIETEGLNTSKINEMVEDWIEGKVATLPSTLGNQA</sequence>
<comment type="caution">
    <text evidence="6">The sequence shown here is derived from an EMBL/GenBank/DDBJ whole genome shotgun (WGS) entry which is preliminary data.</text>
</comment>
<keyword evidence="4" id="KW-1133">Transmembrane helix</keyword>
<name>A0A1T2KXF7_9GAMM</name>
<gene>
    <name evidence="6" type="ORF">BOW51_01675</name>
</gene>
<keyword evidence="4" id="KW-0472">Membrane</keyword>
<dbReference type="AlphaFoldDB" id="A0A1T2KXF7"/>
<evidence type="ECO:0000256" key="1">
    <source>
        <dbReference type="ARBA" id="ARBA00005189"/>
    </source>
</evidence>
<dbReference type="PANTHER" id="PTHR10434">
    <property type="entry name" value="1-ACYL-SN-GLYCEROL-3-PHOSPHATE ACYLTRANSFERASE"/>
    <property type="match status" value="1"/>
</dbReference>
<dbReference type="SUPFAM" id="SSF69593">
    <property type="entry name" value="Glycerol-3-phosphate (1)-acyltransferase"/>
    <property type="match status" value="1"/>
</dbReference>
<keyword evidence="3 6" id="KW-0012">Acyltransferase</keyword>
<feature type="domain" description="Phospholipid/glycerol acyltransferase" evidence="5">
    <location>
        <begin position="72"/>
        <end position="187"/>
    </location>
</feature>
<evidence type="ECO:0000259" key="5">
    <source>
        <dbReference type="SMART" id="SM00563"/>
    </source>
</evidence>
<dbReference type="Proteomes" id="UP000190896">
    <property type="component" value="Unassembled WGS sequence"/>
</dbReference>
<evidence type="ECO:0000313" key="6">
    <source>
        <dbReference type="EMBL" id="OOZ37547.1"/>
    </source>
</evidence>
<keyword evidence="2 6" id="KW-0808">Transferase</keyword>
<keyword evidence="4" id="KW-0812">Transmembrane</keyword>
<dbReference type="SMART" id="SM00563">
    <property type="entry name" value="PlsC"/>
    <property type="match status" value="1"/>
</dbReference>
<dbReference type="Pfam" id="PF01553">
    <property type="entry name" value="Acyltransferase"/>
    <property type="match status" value="1"/>
</dbReference>
<dbReference type="GO" id="GO:0006654">
    <property type="term" value="P:phosphatidic acid biosynthetic process"/>
    <property type="evidence" value="ECO:0007669"/>
    <property type="project" value="TreeGrafter"/>
</dbReference>
<dbReference type="PANTHER" id="PTHR10434:SF40">
    <property type="entry name" value="1-ACYL-SN-GLYCEROL-3-PHOSPHATE ACYLTRANSFERASE"/>
    <property type="match status" value="1"/>
</dbReference>
<accession>A0A1T2KXF7</accession>
<dbReference type="RefSeq" id="WP_078485795.1">
    <property type="nucleotide sequence ID" value="NZ_MPRJ01000007.1"/>
</dbReference>
<dbReference type="CDD" id="cd07989">
    <property type="entry name" value="LPLAT_AGPAT-like"/>
    <property type="match status" value="1"/>
</dbReference>
<dbReference type="InterPro" id="IPR002123">
    <property type="entry name" value="Plipid/glycerol_acylTrfase"/>
</dbReference>
<keyword evidence="7" id="KW-1185">Reference proteome</keyword>
<evidence type="ECO:0000256" key="2">
    <source>
        <dbReference type="ARBA" id="ARBA00022679"/>
    </source>
</evidence>
<dbReference type="OrthoDB" id="9812274at2"/>
<feature type="transmembrane region" description="Helical" evidence="4">
    <location>
        <begin position="7"/>
        <end position="31"/>
    </location>
</feature>
<dbReference type="GO" id="GO:0003841">
    <property type="term" value="F:1-acylglycerol-3-phosphate O-acyltransferase activity"/>
    <property type="evidence" value="ECO:0007669"/>
    <property type="project" value="TreeGrafter"/>
</dbReference>
<evidence type="ECO:0000313" key="7">
    <source>
        <dbReference type="Proteomes" id="UP000190896"/>
    </source>
</evidence>
<dbReference type="EMBL" id="MPRJ01000007">
    <property type="protein sequence ID" value="OOZ37547.1"/>
    <property type="molecule type" value="Genomic_DNA"/>
</dbReference>
<protein>
    <submittedName>
        <fullName evidence="6">1-acyl-sn-glycerol-3-phosphate acyltransferase</fullName>
    </submittedName>
</protein>
<evidence type="ECO:0000256" key="4">
    <source>
        <dbReference type="SAM" id="Phobius"/>
    </source>
</evidence>
<comment type="pathway">
    <text evidence="1">Lipid metabolism.</text>
</comment>
<organism evidence="6 7">
    <name type="scientific">Solemya velesiana gill symbiont</name>
    <dbReference type="NCBI Taxonomy" id="1918948"/>
    <lineage>
        <taxon>Bacteria</taxon>
        <taxon>Pseudomonadati</taxon>
        <taxon>Pseudomonadota</taxon>
        <taxon>Gammaproteobacteria</taxon>
        <taxon>sulfur-oxidizing symbionts</taxon>
    </lineage>
</organism>
<evidence type="ECO:0000256" key="3">
    <source>
        <dbReference type="ARBA" id="ARBA00023315"/>
    </source>
</evidence>
<reference evidence="6 7" key="1">
    <citation type="submission" date="2016-11" db="EMBL/GenBank/DDBJ databases">
        <title>Mixed transmission modes and dynamic genome evolution in an obligate animal-bacterial symbiosis.</title>
        <authorList>
            <person name="Russell S.L."/>
            <person name="Corbett-Detig R.B."/>
            <person name="Cavanaugh C.M."/>
        </authorList>
    </citation>
    <scope>NUCLEOTIDE SEQUENCE [LARGE SCALE GENOMIC DNA]</scope>
    <source>
        <strain evidence="6">Se-Cadez</strain>
    </source>
</reference>
<proteinExistence type="predicted"/>